<dbReference type="PANTHER" id="PTHR46220:SF1">
    <property type="entry name" value="ADP-RIBOSYLATION FACTOR GTPASE-ACTIVATING PROTEIN AGD12"/>
    <property type="match status" value="1"/>
</dbReference>
<dbReference type="EMBL" id="CM035433">
    <property type="protein sequence ID" value="KAH7292988.1"/>
    <property type="molecule type" value="Genomic_DNA"/>
</dbReference>
<dbReference type="PROSITE" id="PS50004">
    <property type="entry name" value="C2"/>
    <property type="match status" value="1"/>
</dbReference>
<accession>A0A8T2RBE7</accession>
<dbReference type="InterPro" id="IPR035892">
    <property type="entry name" value="C2_domain_sf"/>
</dbReference>
<keyword evidence="3" id="KW-1185">Reference proteome</keyword>
<dbReference type="Pfam" id="PF00168">
    <property type="entry name" value="C2"/>
    <property type="match status" value="1"/>
</dbReference>
<protein>
    <recommendedName>
        <fullName evidence="1">C2 domain-containing protein</fullName>
    </recommendedName>
</protein>
<dbReference type="GO" id="GO:0005096">
    <property type="term" value="F:GTPase activator activity"/>
    <property type="evidence" value="ECO:0007669"/>
    <property type="project" value="InterPro"/>
</dbReference>
<reference evidence="2" key="1">
    <citation type="submission" date="2021-08" db="EMBL/GenBank/DDBJ databases">
        <title>WGS assembly of Ceratopteris richardii.</title>
        <authorList>
            <person name="Marchant D.B."/>
            <person name="Chen G."/>
            <person name="Jenkins J."/>
            <person name="Shu S."/>
            <person name="Leebens-Mack J."/>
            <person name="Grimwood J."/>
            <person name="Schmutz J."/>
            <person name="Soltis P."/>
            <person name="Soltis D."/>
            <person name="Chen Z.-H."/>
        </authorList>
    </citation>
    <scope>NUCLEOTIDE SEQUENCE</scope>
    <source>
        <strain evidence="2">Whitten #5841</strain>
        <tissue evidence="2">Leaf</tissue>
    </source>
</reference>
<sequence>MSPLTSLKSCALGGKMCKRPPASHFRRIKLVLLRHYEANFLFFCVTNQPRQMVEIRGVLKVRVIGAKGLVKRDVFSSDPYAKLDMGGHTVRTRAEKRTLNPKWDEELTLVTSDPLEPLKVSVYDKDIFSADDMMGEAEVELDSIVNAVKSGAHGSFQDGMVVLTIPPTMENGFTTPSTLTLKNGHIVQGLNLKLRNQGEIELELQWRPNVQ</sequence>
<dbReference type="OMA" id="CEESHIM"/>
<gene>
    <name evidence="2" type="ORF">KP509_28G006700</name>
</gene>
<dbReference type="GO" id="GO:0005543">
    <property type="term" value="F:phospholipid binding"/>
    <property type="evidence" value="ECO:0007669"/>
    <property type="project" value="InterPro"/>
</dbReference>
<name>A0A8T2RBE7_CERRI</name>
<evidence type="ECO:0000313" key="2">
    <source>
        <dbReference type="EMBL" id="KAH7292988.1"/>
    </source>
</evidence>
<comment type="caution">
    <text evidence="2">The sequence shown here is derived from an EMBL/GenBank/DDBJ whole genome shotgun (WGS) entry which is preliminary data.</text>
</comment>
<dbReference type="AlphaFoldDB" id="A0A8T2RBE7"/>
<dbReference type="Proteomes" id="UP000825935">
    <property type="component" value="Chromosome 28"/>
</dbReference>
<organism evidence="2 3">
    <name type="scientific">Ceratopteris richardii</name>
    <name type="common">Triangle waterfern</name>
    <dbReference type="NCBI Taxonomy" id="49495"/>
    <lineage>
        <taxon>Eukaryota</taxon>
        <taxon>Viridiplantae</taxon>
        <taxon>Streptophyta</taxon>
        <taxon>Embryophyta</taxon>
        <taxon>Tracheophyta</taxon>
        <taxon>Polypodiopsida</taxon>
        <taxon>Polypodiidae</taxon>
        <taxon>Polypodiales</taxon>
        <taxon>Pteridineae</taxon>
        <taxon>Pteridaceae</taxon>
        <taxon>Parkerioideae</taxon>
        <taxon>Ceratopteris</taxon>
    </lineage>
</organism>
<evidence type="ECO:0000259" key="1">
    <source>
        <dbReference type="PROSITE" id="PS50004"/>
    </source>
</evidence>
<evidence type="ECO:0000313" key="3">
    <source>
        <dbReference type="Proteomes" id="UP000825935"/>
    </source>
</evidence>
<dbReference type="InterPro" id="IPR000008">
    <property type="entry name" value="C2_dom"/>
</dbReference>
<dbReference type="SMART" id="SM00239">
    <property type="entry name" value="C2"/>
    <property type="match status" value="1"/>
</dbReference>
<dbReference type="Gene3D" id="2.60.40.150">
    <property type="entry name" value="C2 domain"/>
    <property type="match status" value="1"/>
</dbReference>
<feature type="domain" description="C2" evidence="1">
    <location>
        <begin position="45"/>
        <end position="156"/>
    </location>
</feature>
<proteinExistence type="predicted"/>
<dbReference type="InterPro" id="IPR044518">
    <property type="entry name" value="ARF_GAP_AGD11/12/13"/>
</dbReference>
<dbReference type="PANTHER" id="PTHR46220">
    <property type="entry name" value="ADP-RIBOSYLATION FACTOR GTPASE-ACTIVATING PROTEIN AGD12"/>
    <property type="match status" value="1"/>
</dbReference>
<dbReference type="SUPFAM" id="SSF49562">
    <property type="entry name" value="C2 domain (Calcium/lipid-binding domain, CaLB)"/>
    <property type="match status" value="1"/>
</dbReference>
<dbReference type="OrthoDB" id="2019040at2759"/>